<feature type="domain" description="4Fe-4S ferredoxin-type" evidence="6">
    <location>
        <begin position="14"/>
        <end position="47"/>
    </location>
</feature>
<keyword evidence="3" id="KW-0677">Repeat</keyword>
<dbReference type="SUPFAM" id="SSF54862">
    <property type="entry name" value="4Fe-4S ferredoxins"/>
    <property type="match status" value="1"/>
</dbReference>
<keyword evidence="1" id="KW-0004">4Fe-4S</keyword>
<dbReference type="Pfam" id="PF13183">
    <property type="entry name" value="Fer4_8"/>
    <property type="match status" value="1"/>
</dbReference>
<dbReference type="SUPFAM" id="SSF143744">
    <property type="entry name" value="GlcG-like"/>
    <property type="match status" value="1"/>
</dbReference>
<keyword evidence="2" id="KW-0479">Metal-binding</keyword>
<dbReference type="InterPro" id="IPR005624">
    <property type="entry name" value="PduO/GlcC-like"/>
</dbReference>
<dbReference type="InterPro" id="IPR017900">
    <property type="entry name" value="4Fe4S_Fe_S_CS"/>
</dbReference>
<dbReference type="GO" id="GO:0051539">
    <property type="term" value="F:4 iron, 4 sulfur cluster binding"/>
    <property type="evidence" value="ECO:0007669"/>
    <property type="project" value="UniProtKB-KW"/>
</dbReference>
<evidence type="ECO:0000256" key="4">
    <source>
        <dbReference type="ARBA" id="ARBA00023004"/>
    </source>
</evidence>
<keyword evidence="4" id="KW-0408">Iron</keyword>
<accession>A0A485J994</accession>
<evidence type="ECO:0000313" key="7">
    <source>
        <dbReference type="EMBL" id="VFT67524.1"/>
    </source>
</evidence>
<dbReference type="PANTHER" id="PTHR32479:SF17">
    <property type="entry name" value="GLYCOLATE OXIDASE IRON-SULFUR SUBUNIT"/>
    <property type="match status" value="1"/>
</dbReference>
<dbReference type="InterPro" id="IPR038084">
    <property type="entry name" value="PduO/GlcC-like_sf"/>
</dbReference>
<dbReference type="NCBIfam" id="NF007275">
    <property type="entry name" value="PRK09732.1"/>
    <property type="match status" value="1"/>
</dbReference>
<dbReference type="InterPro" id="IPR009051">
    <property type="entry name" value="Helical_ferredxn"/>
</dbReference>
<dbReference type="GO" id="GO:0016491">
    <property type="term" value="F:oxidoreductase activity"/>
    <property type="evidence" value="ECO:0007669"/>
    <property type="project" value="UniProtKB-ARBA"/>
</dbReference>
<proteinExistence type="predicted"/>
<sequence length="543" mass="59113">MQTRLTEEMRQNARALEADSILRACVHCGFCTATCPTYQLLGDELDGPRGRIYLIKQVLEGNEVTLKTQEHLDRCLTCRNCETTCPSGVRYHNLLDIGRDIVEQKVKRPLPERMLREGLRQVVPRPAVFRALTQVGLVLRPFLPEQVRAKLPAETVKAKPRPPLRHKRRVLMLEGCAQPTLSPNTNAATARVLDRLGISVMPANEAGCCGAVDFHLNAQEKGLARARNNIDAWWPAIEAGAEAILQTASGCGAFVKEYGQMLKNDALYADKARQVSELAVDLVELLRKEPLEKLAIRGDKKLAFHCPCTLQHAQKLNGEVEKVLLRLGFTLTDVPDSHLCCGSAGTYALTHPDLARQLRDNKMNALESGKPEMIVTANIGCQTHLASAGRTSVRHWIEIVEQALERNNKMKTKVILSQQMASAIIAAGQEEAQKNNWSVSIAVADDGGHLLALSRMDDCAPIAAYISQEKARTAALGRRETKGYEEMVNNGRTAFVTAPLLTSLEGGVPVVVDGQIIGAVGVSGLTGAQDAQVAKAAAAVLAK</sequence>
<organism evidence="7 8">
    <name type="scientific">Escherichia coli</name>
    <dbReference type="NCBI Taxonomy" id="562"/>
    <lineage>
        <taxon>Bacteria</taxon>
        <taxon>Pseudomonadati</taxon>
        <taxon>Pseudomonadota</taxon>
        <taxon>Gammaproteobacteria</taxon>
        <taxon>Enterobacterales</taxon>
        <taxon>Enterobacteriaceae</taxon>
        <taxon>Escherichia</taxon>
    </lineage>
</organism>
<keyword evidence="5" id="KW-0411">Iron-sulfur</keyword>
<dbReference type="Gene3D" id="1.10.1060.10">
    <property type="entry name" value="Alpha-helical ferredoxin"/>
    <property type="match status" value="1"/>
</dbReference>
<protein>
    <submittedName>
        <fullName evidence="7">Glycolate oxidase iron-sulfur subunit</fullName>
    </submittedName>
</protein>
<dbReference type="EMBL" id="CAADJZ010000001">
    <property type="protein sequence ID" value="VFT67524.1"/>
    <property type="molecule type" value="Genomic_DNA"/>
</dbReference>
<dbReference type="PROSITE" id="PS51379">
    <property type="entry name" value="4FE4S_FER_2"/>
    <property type="match status" value="2"/>
</dbReference>
<reference evidence="7 8" key="1">
    <citation type="submission" date="2019-03" db="EMBL/GenBank/DDBJ databases">
        <authorList>
            <consortium name="Pathogen Informatics"/>
        </authorList>
    </citation>
    <scope>NUCLEOTIDE SEQUENCE [LARGE SCALE GENOMIC DNA]</scope>
    <source>
        <strain evidence="7 8">NCTC10974</strain>
    </source>
</reference>
<dbReference type="FunFam" id="1.10.1060.10:FF:000012">
    <property type="entry name" value="Glycolate oxidase iron-sulfur subunit"/>
    <property type="match status" value="1"/>
</dbReference>
<evidence type="ECO:0000259" key="6">
    <source>
        <dbReference type="PROSITE" id="PS51379"/>
    </source>
</evidence>
<dbReference type="GO" id="GO:0046872">
    <property type="term" value="F:metal ion binding"/>
    <property type="evidence" value="ECO:0007669"/>
    <property type="project" value="UniProtKB-KW"/>
</dbReference>
<gene>
    <name evidence="7" type="primary">glcF</name>
    <name evidence="7" type="ORF">NCTC10974_00970</name>
</gene>
<dbReference type="Pfam" id="PF03928">
    <property type="entry name" value="HbpS-like"/>
    <property type="match status" value="1"/>
</dbReference>
<dbReference type="Gene3D" id="3.30.450.150">
    <property type="entry name" value="Haem-degrading domain"/>
    <property type="match status" value="1"/>
</dbReference>
<dbReference type="PANTHER" id="PTHR32479">
    <property type="entry name" value="GLYCOLATE OXIDASE IRON-SULFUR SUBUNIT"/>
    <property type="match status" value="1"/>
</dbReference>
<dbReference type="InterPro" id="IPR017896">
    <property type="entry name" value="4Fe4S_Fe-S-bd"/>
</dbReference>
<evidence type="ECO:0000256" key="2">
    <source>
        <dbReference type="ARBA" id="ARBA00022723"/>
    </source>
</evidence>
<feature type="domain" description="4Fe-4S ferredoxin-type" evidence="6">
    <location>
        <begin position="66"/>
        <end position="95"/>
    </location>
</feature>
<evidence type="ECO:0000256" key="5">
    <source>
        <dbReference type="ARBA" id="ARBA00023014"/>
    </source>
</evidence>
<evidence type="ECO:0000256" key="3">
    <source>
        <dbReference type="ARBA" id="ARBA00022737"/>
    </source>
</evidence>
<dbReference type="NCBIfam" id="NF008434">
    <property type="entry name" value="PRK11274.1"/>
    <property type="match status" value="1"/>
</dbReference>
<evidence type="ECO:0000256" key="1">
    <source>
        <dbReference type="ARBA" id="ARBA00022485"/>
    </source>
</evidence>
<dbReference type="Pfam" id="PF02754">
    <property type="entry name" value="CCG"/>
    <property type="match status" value="2"/>
</dbReference>
<evidence type="ECO:0000313" key="8">
    <source>
        <dbReference type="Proteomes" id="UP000358010"/>
    </source>
</evidence>
<dbReference type="Proteomes" id="UP000358010">
    <property type="component" value="Unassembled WGS sequence"/>
</dbReference>
<dbReference type="InterPro" id="IPR004017">
    <property type="entry name" value="Cys_rich_dom"/>
</dbReference>
<name>A0A485J994_ECOLX</name>
<dbReference type="AlphaFoldDB" id="A0A485J994"/>
<dbReference type="PROSITE" id="PS00198">
    <property type="entry name" value="4FE4S_FER_1"/>
    <property type="match status" value="1"/>
</dbReference>